<dbReference type="EMBL" id="KZ507585">
    <property type="protein sequence ID" value="PKU36518.1"/>
    <property type="molecule type" value="Genomic_DNA"/>
</dbReference>
<dbReference type="PANTHER" id="PTHR33332">
    <property type="entry name" value="REVERSE TRANSCRIPTASE DOMAIN-CONTAINING PROTEIN"/>
    <property type="match status" value="1"/>
</dbReference>
<evidence type="ECO:0008006" key="3">
    <source>
        <dbReference type="Google" id="ProtNLM"/>
    </source>
</evidence>
<protein>
    <recommendedName>
        <fullName evidence="3">Reverse transcriptase domain-containing protein</fullName>
    </recommendedName>
</protein>
<evidence type="ECO:0000313" key="1">
    <source>
        <dbReference type="EMBL" id="PKU36518.1"/>
    </source>
</evidence>
<name>A0A2I0TRT9_LIMLA</name>
<reference evidence="2" key="1">
    <citation type="submission" date="2017-11" db="EMBL/GenBank/DDBJ databases">
        <authorList>
            <person name="Lima N.C."/>
            <person name="Parody-Merino A.M."/>
            <person name="Battley P.F."/>
            <person name="Fidler A.E."/>
            <person name="Prosdocimi F."/>
        </authorList>
    </citation>
    <scope>NUCLEOTIDE SEQUENCE [LARGE SCALE GENOMIC DNA]</scope>
</reference>
<dbReference type="OrthoDB" id="258495at2759"/>
<proteinExistence type="predicted"/>
<gene>
    <name evidence="1" type="ORF">llap_13178</name>
</gene>
<keyword evidence="2" id="KW-1185">Reference proteome</keyword>
<dbReference type="PRINTS" id="PR01345">
    <property type="entry name" value="CERVTRCPTASE"/>
</dbReference>
<organism evidence="1 2">
    <name type="scientific">Limosa lapponica baueri</name>
    <dbReference type="NCBI Taxonomy" id="1758121"/>
    <lineage>
        <taxon>Eukaryota</taxon>
        <taxon>Metazoa</taxon>
        <taxon>Chordata</taxon>
        <taxon>Craniata</taxon>
        <taxon>Vertebrata</taxon>
        <taxon>Euteleostomi</taxon>
        <taxon>Archelosauria</taxon>
        <taxon>Archosauria</taxon>
        <taxon>Dinosauria</taxon>
        <taxon>Saurischia</taxon>
        <taxon>Theropoda</taxon>
        <taxon>Coelurosauria</taxon>
        <taxon>Aves</taxon>
        <taxon>Neognathae</taxon>
        <taxon>Neoaves</taxon>
        <taxon>Charadriiformes</taxon>
        <taxon>Scolopacidae</taxon>
        <taxon>Limosa</taxon>
    </lineage>
</organism>
<dbReference type="AlphaFoldDB" id="A0A2I0TRT9"/>
<sequence length="331" mass="37610">MPSCCNFDKQELDQWAKADGMRFNKAKCRVLHFGHNNPRQHYRLGEEWLESCPAEKDLGVLVDSQLNMSQQCAQVAMKANSILAYIRNSVASRSREVIVPLYSALVRSHLECCVQFWAPHYKKDIELLERVQRRATKMVRGLENKSYEERLRQLGMVSLEKRRLRGDLIALYNYLKGGCREDETASQSTSTWHLAPSHHNLKADIWRGRRQGGVCFLIFKALEITNVGVGEADFLDSRLANELETSSPEEIWVVTTVMPSEGSAVCIASSFSNETHTFASSKLPVSDCPPDEQSYLFQPFLTGEILQSLQHPCGPLLDYLQYVHVSLVLRT</sequence>
<reference evidence="2" key="2">
    <citation type="submission" date="2017-12" db="EMBL/GenBank/DDBJ databases">
        <title>Genome sequence of the Bar-tailed Godwit (Limosa lapponica baueri).</title>
        <authorList>
            <person name="Lima N.C.B."/>
            <person name="Parody-Merino A.M."/>
            <person name="Battley P.F."/>
            <person name="Fidler A.E."/>
            <person name="Prosdocimi F."/>
        </authorList>
    </citation>
    <scope>NUCLEOTIDE SEQUENCE [LARGE SCALE GENOMIC DNA]</scope>
</reference>
<accession>A0A2I0TRT9</accession>
<evidence type="ECO:0000313" key="2">
    <source>
        <dbReference type="Proteomes" id="UP000233556"/>
    </source>
</evidence>
<dbReference type="Proteomes" id="UP000233556">
    <property type="component" value="Unassembled WGS sequence"/>
</dbReference>